<feature type="domain" description="MHD" evidence="12">
    <location>
        <begin position="389"/>
        <end position="696"/>
    </location>
</feature>
<dbReference type="GO" id="GO:0006367">
    <property type="term" value="P:transcription initiation at RNA polymerase II promoter"/>
    <property type="evidence" value="ECO:0007669"/>
    <property type="project" value="InterPro"/>
</dbReference>
<feature type="region of interest" description="Disordered" evidence="10">
    <location>
        <begin position="898"/>
        <end position="932"/>
    </location>
</feature>
<dbReference type="GO" id="GO:0005672">
    <property type="term" value="C:transcription factor TFIIA complex"/>
    <property type="evidence" value="ECO:0007669"/>
    <property type="project" value="InterPro"/>
</dbReference>
<dbReference type="PROSITE" id="PS51070">
    <property type="entry name" value="SHD"/>
    <property type="match status" value="1"/>
</dbReference>
<dbReference type="EMBL" id="AFYH01100598">
    <property type="status" value="NOT_ANNOTATED_CDS"/>
    <property type="molecule type" value="Genomic_DNA"/>
</dbReference>
<dbReference type="InterPro" id="IPR028565">
    <property type="entry name" value="MHD"/>
</dbReference>
<dbReference type="STRING" id="7897.ENSLACP00000013206"/>
<comment type="subcellular location">
    <subcellularLocation>
        <location evidence="2">Cytoplasm</location>
    </subcellularLocation>
    <subcellularLocation>
        <location evidence="1">Nucleus</location>
    </subcellularLocation>
</comment>
<evidence type="ECO:0000256" key="2">
    <source>
        <dbReference type="ARBA" id="ARBA00004496"/>
    </source>
</evidence>
<feature type="compositionally biased region" description="Low complexity" evidence="10">
    <location>
        <begin position="37"/>
        <end position="62"/>
    </location>
</feature>
<keyword evidence="9" id="KW-0539">Nucleus</keyword>
<dbReference type="SUPFAM" id="SSF50784">
    <property type="entry name" value="Transcription factor IIA (TFIIA), beta-barrel domain"/>
    <property type="match status" value="1"/>
</dbReference>
<keyword evidence="6" id="KW-0254">Endocytosis</keyword>
<keyword evidence="14" id="KW-1185">Reference proteome</keyword>
<proteinExistence type="inferred from homology"/>
<evidence type="ECO:0000256" key="7">
    <source>
        <dbReference type="ARBA" id="ARBA00023015"/>
    </source>
</evidence>
<dbReference type="PROSITE" id="PS51072">
    <property type="entry name" value="MHD"/>
    <property type="match status" value="1"/>
</dbReference>
<dbReference type="CDD" id="cd07976">
    <property type="entry name" value="TFIIA_alpha_beta_like"/>
    <property type="match status" value="2"/>
</dbReference>
<dbReference type="EMBL" id="AFYH01100594">
    <property type="status" value="NOT_ANNOTATED_CDS"/>
    <property type="molecule type" value="Genomic_DNA"/>
</dbReference>
<dbReference type="HOGENOM" id="CLU_008237_0_0_1"/>
<dbReference type="InterPro" id="IPR012320">
    <property type="entry name" value="SHD_dom"/>
</dbReference>
<comment type="similarity">
    <text evidence="4">Belongs to the TFIIA subunit 1 family.</text>
</comment>
<dbReference type="InterPro" id="IPR009088">
    <property type="entry name" value="TFIIA_b-brl"/>
</dbReference>
<dbReference type="SMART" id="SM01371">
    <property type="entry name" value="TFIIA"/>
    <property type="match status" value="1"/>
</dbReference>
<evidence type="ECO:0000256" key="1">
    <source>
        <dbReference type="ARBA" id="ARBA00004123"/>
    </source>
</evidence>
<keyword evidence="5" id="KW-0963">Cytoplasm</keyword>
<feature type="compositionally biased region" description="Acidic residues" evidence="10">
    <location>
        <begin position="1092"/>
        <end position="1118"/>
    </location>
</feature>
<gene>
    <name evidence="13" type="primary">STON1</name>
</gene>
<dbReference type="FunFam" id="2.30.18.10:FF:000002">
    <property type="entry name" value="Transcription initiation factor IIA subunit 1"/>
    <property type="match status" value="1"/>
</dbReference>
<keyword evidence="8" id="KW-0804">Transcription</keyword>
<feature type="domain" description="SHD" evidence="11">
    <location>
        <begin position="252"/>
        <end position="385"/>
    </location>
</feature>
<feature type="region of interest" description="Disordered" evidence="10">
    <location>
        <begin position="1081"/>
        <end position="1118"/>
    </location>
</feature>
<feature type="region of interest" description="Disordered" evidence="10">
    <location>
        <begin position="1018"/>
        <end position="1039"/>
    </location>
</feature>
<organism evidence="13 14">
    <name type="scientific">Latimeria chalumnae</name>
    <name type="common">Coelacanth</name>
    <dbReference type="NCBI Taxonomy" id="7897"/>
    <lineage>
        <taxon>Eukaryota</taxon>
        <taxon>Metazoa</taxon>
        <taxon>Chordata</taxon>
        <taxon>Craniata</taxon>
        <taxon>Vertebrata</taxon>
        <taxon>Euteleostomi</taxon>
        <taxon>Coelacanthiformes</taxon>
        <taxon>Coelacanthidae</taxon>
        <taxon>Latimeria</taxon>
    </lineage>
</organism>
<dbReference type="SUPFAM" id="SSF47396">
    <property type="entry name" value="Transcription factor IIA (TFIIA), alpha-helical domain"/>
    <property type="match status" value="1"/>
</dbReference>
<feature type="region of interest" description="Disordered" evidence="10">
    <location>
        <begin position="1"/>
        <end position="78"/>
    </location>
</feature>
<evidence type="ECO:0000256" key="10">
    <source>
        <dbReference type="SAM" id="MobiDB-lite"/>
    </source>
</evidence>
<dbReference type="Gene3D" id="1.10.287.100">
    <property type="match status" value="1"/>
</dbReference>
<dbReference type="AlphaFoldDB" id="H3AU85"/>
<evidence type="ECO:0000256" key="5">
    <source>
        <dbReference type="ARBA" id="ARBA00022490"/>
    </source>
</evidence>
<dbReference type="Pfam" id="PF00928">
    <property type="entry name" value="Adap_comp_sub"/>
    <property type="match status" value="1"/>
</dbReference>
<dbReference type="GeneTree" id="ENSGT00940000158817"/>
<dbReference type="eggNOG" id="KOG2652">
    <property type="taxonomic scope" value="Eukaryota"/>
</dbReference>
<evidence type="ECO:0000259" key="11">
    <source>
        <dbReference type="PROSITE" id="PS51070"/>
    </source>
</evidence>
<dbReference type="InParanoid" id="H3AU85"/>
<feature type="compositionally biased region" description="Polar residues" evidence="10">
    <location>
        <begin position="1018"/>
        <end position="1027"/>
    </location>
</feature>
<dbReference type="GO" id="GO:0005737">
    <property type="term" value="C:cytoplasm"/>
    <property type="evidence" value="ECO:0007669"/>
    <property type="project" value="UniProtKB-SubCell"/>
</dbReference>
<evidence type="ECO:0000256" key="8">
    <source>
        <dbReference type="ARBA" id="ARBA00023163"/>
    </source>
</evidence>
<dbReference type="GO" id="GO:0006897">
    <property type="term" value="P:endocytosis"/>
    <property type="evidence" value="ECO:0007669"/>
    <property type="project" value="UniProtKB-KW"/>
</dbReference>
<evidence type="ECO:0000256" key="4">
    <source>
        <dbReference type="ARBA" id="ARBA00010059"/>
    </source>
</evidence>
<evidence type="ECO:0000256" key="3">
    <source>
        <dbReference type="ARBA" id="ARBA00005579"/>
    </source>
</evidence>
<evidence type="ECO:0000313" key="13">
    <source>
        <dbReference type="Ensembl" id="ENSLACP00000013206.1"/>
    </source>
</evidence>
<dbReference type="Gene3D" id="2.30.18.10">
    <property type="entry name" value="Transcription factor IIA (TFIIA), beta-barrel domain"/>
    <property type="match status" value="1"/>
</dbReference>
<evidence type="ECO:0000313" key="14">
    <source>
        <dbReference type="Proteomes" id="UP000008672"/>
    </source>
</evidence>
<dbReference type="EMBL" id="AFYH01100601">
    <property type="status" value="NOT_ANNOTATED_CDS"/>
    <property type="molecule type" value="Genomic_DNA"/>
</dbReference>
<dbReference type="FunFam" id="1.10.287.100:FF:000001">
    <property type="entry name" value="Transcription initiation factor IIA subunit"/>
    <property type="match status" value="1"/>
</dbReference>
<dbReference type="InterPro" id="IPR004855">
    <property type="entry name" value="TFIIA_asu/bsu"/>
</dbReference>
<protein>
    <submittedName>
        <fullName evidence="13">Stonin 1</fullName>
    </submittedName>
</protein>
<evidence type="ECO:0000256" key="9">
    <source>
        <dbReference type="ARBA" id="ARBA00023242"/>
    </source>
</evidence>
<name>H3AU85_LATCH</name>
<feature type="compositionally biased region" description="Low complexity" evidence="10">
    <location>
        <begin position="1081"/>
        <end position="1091"/>
    </location>
</feature>
<reference evidence="14" key="1">
    <citation type="submission" date="2011-08" db="EMBL/GenBank/DDBJ databases">
        <title>The draft genome of Latimeria chalumnae.</title>
        <authorList>
            <person name="Di Palma F."/>
            <person name="Alfoldi J."/>
            <person name="Johnson J."/>
            <person name="Berlin A."/>
            <person name="Gnerre S."/>
            <person name="Jaffe D."/>
            <person name="MacCallum I."/>
            <person name="Young S."/>
            <person name="Walker B.J."/>
            <person name="Lander E."/>
            <person name="Lindblad-Toh K."/>
        </authorList>
    </citation>
    <scope>NUCLEOTIDE SEQUENCE [LARGE SCALE GENOMIC DNA]</scope>
    <source>
        <strain evidence="14">Wild caught</strain>
    </source>
</reference>
<evidence type="ECO:0000259" key="12">
    <source>
        <dbReference type="PROSITE" id="PS51072"/>
    </source>
</evidence>
<dbReference type="EMBL" id="AFYH01100593">
    <property type="status" value="NOT_ANNOTATED_CDS"/>
    <property type="molecule type" value="Genomic_DNA"/>
</dbReference>
<comment type="similarity">
    <text evidence="3">Belongs to the Stoned B family.</text>
</comment>
<dbReference type="eggNOG" id="KOG2677">
    <property type="taxonomic scope" value="Eukaryota"/>
</dbReference>
<dbReference type="SUPFAM" id="SSF49447">
    <property type="entry name" value="Second domain of Mu2 adaptin subunit (ap50) of ap2 adaptor"/>
    <property type="match status" value="1"/>
</dbReference>
<dbReference type="EMBL" id="AFYH01100595">
    <property type="status" value="NOT_ANNOTATED_CDS"/>
    <property type="molecule type" value="Genomic_DNA"/>
</dbReference>
<reference evidence="13" key="2">
    <citation type="submission" date="2025-08" db="UniProtKB">
        <authorList>
            <consortium name="Ensembl"/>
        </authorList>
    </citation>
    <scope>IDENTIFICATION</scope>
</reference>
<dbReference type="EMBL" id="AFYH01100597">
    <property type="status" value="NOT_ANNOTATED_CDS"/>
    <property type="molecule type" value="Genomic_DNA"/>
</dbReference>
<feature type="compositionally biased region" description="Polar residues" evidence="10">
    <location>
        <begin position="17"/>
        <end position="27"/>
    </location>
</feature>
<dbReference type="InterPro" id="IPR050431">
    <property type="entry name" value="Adaptor_comp_med_subunit"/>
</dbReference>
<dbReference type="Pfam" id="PF03153">
    <property type="entry name" value="TFIIA"/>
    <property type="match status" value="1"/>
</dbReference>
<evidence type="ECO:0000256" key="6">
    <source>
        <dbReference type="ARBA" id="ARBA00022583"/>
    </source>
</evidence>
<dbReference type="InterPro" id="IPR036168">
    <property type="entry name" value="AP2_Mu_C_sf"/>
</dbReference>
<dbReference type="EMBL" id="AFYH01100599">
    <property type="status" value="NOT_ANNOTATED_CDS"/>
    <property type="molecule type" value="Genomic_DNA"/>
</dbReference>
<dbReference type="EMBL" id="AFYH01100600">
    <property type="status" value="NOT_ANNOTATED_CDS"/>
    <property type="molecule type" value="Genomic_DNA"/>
</dbReference>
<dbReference type="EMBL" id="AFYH01100602">
    <property type="status" value="NOT_ANNOTATED_CDS"/>
    <property type="molecule type" value="Genomic_DNA"/>
</dbReference>
<dbReference type="EMBL" id="AFYH01100596">
    <property type="status" value="NOT_ANNOTATED_CDS"/>
    <property type="molecule type" value="Genomic_DNA"/>
</dbReference>
<dbReference type="PANTHER" id="PTHR10529">
    <property type="entry name" value="AP COMPLEX SUBUNIT MU"/>
    <property type="match status" value="1"/>
</dbReference>
<feature type="compositionally biased region" description="Low complexity" evidence="10">
    <location>
        <begin position="913"/>
        <end position="923"/>
    </location>
</feature>
<dbReference type="Gene3D" id="2.60.40.1170">
    <property type="entry name" value="Mu homology domain, subdomain B"/>
    <property type="match status" value="2"/>
</dbReference>
<dbReference type="Proteomes" id="UP000008672">
    <property type="component" value="Unassembled WGS sequence"/>
</dbReference>
<dbReference type="FunCoup" id="H3AU85">
    <property type="interactions" value="99"/>
</dbReference>
<keyword evidence="7" id="KW-0805">Transcription regulation</keyword>
<accession>H3AU85</accession>
<sequence length="1169" mass="131260">MCSTNQANWVTFDDDFPSQSPPKSSQLIIPRPNGLKLSLPGLHESSSGSSSSSSTPLSSPLPDFRVSPGPPSNTPLCTPIRDYPVSPCTPKAGFHSLYGISGKSTPNTPLASPGSDFFINVPSTNKTPLTSSIIDCPLSHPAGKQETQMPVSGSPSRNNIFSNLEIPSPTNKFKPFQNESGYSNPFWRQKHVSESRSDQKKTINSSFTYICKKLEGLQADNLEKLRNSSSYSEANSCSFVSQSLFRSRNQDGWPFMLRIPEKKNMMSSRQWGPIYLKVVPRGILQMYYEKGLEKPFKELQLHPYCRLSEQKLESFGDLGKIHTIKIENVSYIEKRRYHPKAEVVHEAELEQLLKLGTTDYNDFSDFIITVEEELMRLPLISKQKKNYEEQEMILEIIDNFWGKITKDEGKLIESAVVTHIYCLCFINGSTECFLTLNDLQLQRKDDSYFEEGIKDHLIEIGEYSFHKCVKEHEFENSRIIKFIPPDACRVELLRFKSLCNMTDIPFSIKALVMVQGAYIELQAFLNMAPTRTDSLNLKSLKYCENVMIRFPVPAGWIKVFRTVNLLRQKSLKAKMNRSACLGSINEMESEPVVQVTIGAAKYENAYKAIVWKIDRLPDKNSASDHPHCFSCKLELGSDQEIPFDWYPFITVEFEMPGTYASGTNVKSVGTESDIQPQKHILQKACYHYQPKLYRSIIEDVIDGVQELFVEEGIDDQVLKELKQRWESKVIHSKAMEGFFRDHSHSPQFVLQLPQNYHPALQKSADSIVIPASKSVQSYTTADLSSSGTNTTFTLPAGISYPVQIPAGVTLQTASGHLYKVNVPVMVTQAPGGSRMFQQPIPQMFQQLSHSAGQSAAIQSSTVPVQRALQQQAESLHQPISVLIQQPVVLNQVFIQQNERSKNHPNESVETPAISQQSEIQQESNVITSQSSGLHSVLQEPVATSPYPVVQQEESDGIEEVILLDDEGEKSITNEQTCPKQNASELLKMQLLTPERKIPKNNFSESSHTVATLCSLQGTSETKASNRTLNEDSHNDDQDIIQVDGIYDTSSDEEAVNEQDVNENEFLGIIDAEDLKALEEGISSSEDSASSNSEDEECQVEIVEEDPLNSGDDVSEQDVPDLFDTDNVIVCQYDKIHRSKNKWKFYLKDGVMCFGGKDYVFSKAVGEAEW</sequence>
<reference evidence="13" key="3">
    <citation type="submission" date="2025-09" db="UniProtKB">
        <authorList>
            <consortium name="Ensembl"/>
        </authorList>
    </citation>
    <scope>IDENTIFICATION</scope>
</reference>
<dbReference type="Ensembl" id="ENSLACT00000013302.1">
    <property type="protein sequence ID" value="ENSLACP00000013206.1"/>
    <property type="gene ID" value="ENSLACG00000011629.2"/>
</dbReference>